<dbReference type="PANTHER" id="PTHR47327:SF2">
    <property type="entry name" value="FI18240P1-RELATED"/>
    <property type="match status" value="1"/>
</dbReference>
<evidence type="ECO:0000313" key="4">
    <source>
        <dbReference type="Proteomes" id="UP000887013"/>
    </source>
</evidence>
<dbReference type="InterPro" id="IPR052774">
    <property type="entry name" value="Celegans_DevNeuronal_Protein"/>
</dbReference>
<evidence type="ECO:0000259" key="2">
    <source>
        <dbReference type="PROSITE" id="PS51034"/>
    </source>
</evidence>
<evidence type="ECO:0000256" key="1">
    <source>
        <dbReference type="SAM" id="MobiDB-lite"/>
    </source>
</evidence>
<accession>A0A8X6IUW8</accession>
<protein>
    <submittedName>
        <fullName evidence="3">ZP domain-containing protein</fullName>
    </submittedName>
</protein>
<dbReference type="InterPro" id="IPR001507">
    <property type="entry name" value="ZP_dom"/>
</dbReference>
<dbReference type="GO" id="GO:0009653">
    <property type="term" value="P:anatomical structure morphogenesis"/>
    <property type="evidence" value="ECO:0007669"/>
    <property type="project" value="TreeGrafter"/>
</dbReference>
<dbReference type="PROSITE" id="PS51034">
    <property type="entry name" value="ZP_2"/>
    <property type="match status" value="1"/>
</dbReference>
<name>A0A8X6IUW8_NEPPI</name>
<comment type="caution">
    <text evidence="3">The sequence shown here is derived from an EMBL/GenBank/DDBJ whole genome shotgun (WGS) entry which is preliminary data.</text>
</comment>
<dbReference type="PANTHER" id="PTHR47327">
    <property type="entry name" value="FI18240P1-RELATED"/>
    <property type="match status" value="1"/>
</dbReference>
<dbReference type="EMBL" id="BMAW01093433">
    <property type="protein sequence ID" value="GFS60323.1"/>
    <property type="molecule type" value="Genomic_DNA"/>
</dbReference>
<reference evidence="3" key="1">
    <citation type="submission" date="2020-08" db="EMBL/GenBank/DDBJ databases">
        <title>Multicomponent nature underlies the extraordinary mechanical properties of spider dragline silk.</title>
        <authorList>
            <person name="Kono N."/>
            <person name="Nakamura H."/>
            <person name="Mori M."/>
            <person name="Yoshida Y."/>
            <person name="Ohtoshi R."/>
            <person name="Malay A.D."/>
            <person name="Moran D.A.P."/>
            <person name="Tomita M."/>
            <person name="Numata K."/>
            <person name="Arakawa K."/>
        </authorList>
    </citation>
    <scope>NUCLEOTIDE SEQUENCE</scope>
</reference>
<sequence length="304" mass="34231">MCKEEGKKRYRQDLCLPEILPQAERQTKNYHGLESRRHNKGTNRVPLLSHKNANFSGGIFLGDASIFRRMQIDRDYHRPDWTVDEVHPSDLQSLTQVITGLAATPPVRLRVVNASGYEVRGVELGEQLYLKVEMLDETVFGIFGSGLLARSGMGTETVMLIDDRGCPVEPAIFPALEKSGDSKSLVAPFQAFKFASESTVKFQLTVSFCLDICTPVRCEDEGTKEIHQSYGRRKRSKDLALELQSGDVVTDITMETPLFVVSSGKHPQSSEMSNQRKFTTTSGNWKERHLHCPLSLFNHFYSIC</sequence>
<feature type="region of interest" description="Disordered" evidence="1">
    <location>
        <begin position="26"/>
        <end position="47"/>
    </location>
</feature>
<dbReference type="OrthoDB" id="6424026at2759"/>
<evidence type="ECO:0000313" key="3">
    <source>
        <dbReference type="EMBL" id="GFS60323.1"/>
    </source>
</evidence>
<gene>
    <name evidence="3" type="primary">AVEN_60014_1</name>
    <name evidence="3" type="ORF">NPIL_607201</name>
</gene>
<feature type="compositionally biased region" description="Basic and acidic residues" evidence="1">
    <location>
        <begin position="26"/>
        <end position="36"/>
    </location>
</feature>
<dbReference type="Proteomes" id="UP000887013">
    <property type="component" value="Unassembled WGS sequence"/>
</dbReference>
<organism evidence="3 4">
    <name type="scientific">Nephila pilipes</name>
    <name type="common">Giant wood spider</name>
    <name type="synonym">Nephila maculata</name>
    <dbReference type="NCBI Taxonomy" id="299642"/>
    <lineage>
        <taxon>Eukaryota</taxon>
        <taxon>Metazoa</taxon>
        <taxon>Ecdysozoa</taxon>
        <taxon>Arthropoda</taxon>
        <taxon>Chelicerata</taxon>
        <taxon>Arachnida</taxon>
        <taxon>Araneae</taxon>
        <taxon>Araneomorphae</taxon>
        <taxon>Entelegynae</taxon>
        <taxon>Araneoidea</taxon>
        <taxon>Nephilidae</taxon>
        <taxon>Nephila</taxon>
    </lineage>
</organism>
<feature type="domain" description="ZP" evidence="2">
    <location>
        <begin position="1"/>
        <end position="225"/>
    </location>
</feature>
<proteinExistence type="predicted"/>
<dbReference type="AlphaFoldDB" id="A0A8X6IUW8"/>
<keyword evidence="4" id="KW-1185">Reference proteome</keyword>